<feature type="compositionally biased region" description="Basic and acidic residues" evidence="1">
    <location>
        <begin position="492"/>
        <end position="519"/>
    </location>
</feature>
<organism evidence="2">
    <name type="scientific">Cladocopium goreaui</name>
    <dbReference type="NCBI Taxonomy" id="2562237"/>
    <lineage>
        <taxon>Eukaryota</taxon>
        <taxon>Sar</taxon>
        <taxon>Alveolata</taxon>
        <taxon>Dinophyceae</taxon>
        <taxon>Suessiales</taxon>
        <taxon>Symbiodiniaceae</taxon>
        <taxon>Cladocopium</taxon>
    </lineage>
</organism>
<evidence type="ECO:0000313" key="4">
    <source>
        <dbReference type="Proteomes" id="UP001152797"/>
    </source>
</evidence>
<feature type="region of interest" description="Disordered" evidence="1">
    <location>
        <begin position="1080"/>
        <end position="1104"/>
    </location>
</feature>
<feature type="region of interest" description="Disordered" evidence="1">
    <location>
        <begin position="602"/>
        <end position="873"/>
    </location>
</feature>
<dbReference type="AlphaFoldDB" id="A0A9P1D6M6"/>
<name>A0A9P1D6M6_9DINO</name>
<dbReference type="EMBL" id="CAMXCT020003268">
    <property type="protein sequence ID" value="CAL1156823.1"/>
    <property type="molecule type" value="Genomic_DNA"/>
</dbReference>
<evidence type="ECO:0000313" key="3">
    <source>
        <dbReference type="EMBL" id="CAL4790760.1"/>
    </source>
</evidence>
<feature type="region of interest" description="Disordered" evidence="1">
    <location>
        <begin position="389"/>
        <end position="561"/>
    </location>
</feature>
<feature type="region of interest" description="Disordered" evidence="1">
    <location>
        <begin position="1116"/>
        <end position="1145"/>
    </location>
</feature>
<evidence type="ECO:0000256" key="1">
    <source>
        <dbReference type="SAM" id="MobiDB-lite"/>
    </source>
</evidence>
<feature type="compositionally biased region" description="Low complexity" evidence="1">
    <location>
        <begin position="173"/>
        <end position="189"/>
    </location>
</feature>
<feature type="compositionally biased region" description="Basic and acidic residues" evidence="1">
    <location>
        <begin position="782"/>
        <end position="796"/>
    </location>
</feature>
<feature type="compositionally biased region" description="Basic and acidic residues" evidence="1">
    <location>
        <begin position="307"/>
        <end position="323"/>
    </location>
</feature>
<evidence type="ECO:0000313" key="2">
    <source>
        <dbReference type="EMBL" id="CAI4003448.1"/>
    </source>
</evidence>
<feature type="region of interest" description="Disordered" evidence="1">
    <location>
        <begin position="264"/>
        <end position="346"/>
    </location>
</feature>
<feature type="compositionally biased region" description="Basic and acidic residues" evidence="1">
    <location>
        <begin position="703"/>
        <end position="763"/>
    </location>
</feature>
<dbReference type="Proteomes" id="UP001152797">
    <property type="component" value="Unassembled WGS sequence"/>
</dbReference>
<dbReference type="EMBL" id="CAMXCT010003268">
    <property type="protein sequence ID" value="CAI4003448.1"/>
    <property type="molecule type" value="Genomic_DNA"/>
</dbReference>
<feature type="compositionally biased region" description="Basic and acidic residues" evidence="1">
    <location>
        <begin position="269"/>
        <end position="289"/>
    </location>
</feature>
<feature type="compositionally biased region" description="Basic and acidic residues" evidence="1">
    <location>
        <begin position="632"/>
        <end position="656"/>
    </location>
</feature>
<keyword evidence="4" id="KW-1185">Reference proteome</keyword>
<protein>
    <submittedName>
        <fullName evidence="3">Dynein heavy chain-like protein 2</fullName>
    </submittedName>
</protein>
<dbReference type="EMBL" id="CAMXCT030003268">
    <property type="protein sequence ID" value="CAL4790760.1"/>
    <property type="molecule type" value="Genomic_DNA"/>
</dbReference>
<gene>
    <name evidence="2" type="ORF">C1SCF055_LOCUS29318</name>
</gene>
<feature type="compositionally biased region" description="Basic and acidic residues" evidence="1">
    <location>
        <begin position="405"/>
        <end position="423"/>
    </location>
</feature>
<sequence length="1262" mass="142342">MTSKGGARRSLVPPVDLDALRKIFETAVATQGADAFKLGDYQEKSVSTAVSSAGLHHNAKYVKEFYKISEGEIPSGQLKQCILKYGYTHNDSEWKDDLWAGKLASQFVCLLSHVRRLKRDSSKLRQCLQGATGAERQSILEIVDLPDACKKAAPGPEDDQACKKAKAAKETSSAKAAEAGGQGSSSSASLKEPEEQACKKARTLKLQVSDVSVDSHGWPAILNSPKAAKEEEEEVKDCFSRNMTILEKMRVSCKEQLDKAAQEAAQELVESRPGLERRSEIQKKPASKECKKKPASKKASLPKAKSLRPERRPTEKQGPKKEAAPQPEPLVAAEGPRPERRPWSAVKKVMGKDQAYLMGLFGRDWKLIIGCTKRMGKIFPGRAYAGYVPWGHEKDWDDGDTWTGWEREPDRELRDRERRWRDRDEEEESSSDNSLRRGQRRQEEEAPRSTQGRLFGPSPAEAAREGLQEGQKGKSKGKAKAKEKGSGASSSRPERRPAFVPEHRPGEEDWDPFRQEARGKRGREARKALRARDPEVQARKEKGLKEGFKEDKVQPLHEGSRKWRMIKEREKEVKEEEEQLMLERKQLLEEKAAFLEEKAAWLSKQEMSPSPARGVVLQEGPGARPERRPKRKDSSSSRPERRPKRKDSSSSRPERRPKQKAGRSSSSSYSYEYSEEEEVFVEEEQPDWQEEEEEKEEKEEEEQPKKKDPKDKEKKAAKEEEERKEKKVSKEKEAAKKEKKPQKEEKPKEKEKEDDKDMEEGKTAKKRKERKKVVKEEEEGQEEGKEKREKEVEKQQEGLQEGQVGASEPEATQEEATQGATAEEQQEGLQEGHQPDASEEGKPAAEAEIEEAAKMLPESVAKAAQASLKEGSEAGATLTSSRLKLHEKTQAAIQGLKEGHLSEAAFWQEISNKDRAALWKKYEGARNKDPEAKAAWLQMGGPGVLDQKKQLLLHFLKTGQAQEGGLKKSQEVANSKKEKEWFEWVPWKQILDWYGEEEALARVESGLIAVKKVGKKFYEFLLVKIRTELTLEQKKRIAAEQEIALQGEELKACKKALAAARTKQEWDDLWLEKKPQKGFQVEDALSEPSETSSEHEDESSAEQHNPAASFLQGLKKGQAMVSQKKEKRNADKQKHLAKEEKVKEEDSRACKKAQAEKTKIAKKKEADKKWHTKLEEATQVGENEKDSKVKKMLALVSKGVADLKKACKKAKDASWGADVLQALIKSRDSLEDLATDGELEGIKNHLLEAASALKAFKKLLTA</sequence>
<comment type="caution">
    <text evidence="2">The sequence shown here is derived from an EMBL/GenBank/DDBJ whole genome shotgun (WGS) entry which is preliminary data.</text>
</comment>
<feature type="region of interest" description="Disordered" evidence="1">
    <location>
        <begin position="173"/>
        <end position="196"/>
    </location>
</feature>
<reference evidence="3 4" key="2">
    <citation type="submission" date="2024-05" db="EMBL/GenBank/DDBJ databases">
        <authorList>
            <person name="Chen Y."/>
            <person name="Shah S."/>
            <person name="Dougan E. K."/>
            <person name="Thang M."/>
            <person name="Chan C."/>
        </authorList>
    </citation>
    <scope>NUCLEOTIDE SEQUENCE [LARGE SCALE GENOMIC DNA]</scope>
</reference>
<feature type="compositionally biased region" description="Acidic residues" evidence="1">
    <location>
        <begin position="673"/>
        <end position="702"/>
    </location>
</feature>
<feature type="compositionally biased region" description="Basic and acidic residues" evidence="1">
    <location>
        <begin position="525"/>
        <end position="561"/>
    </location>
</feature>
<feature type="compositionally biased region" description="Basic and acidic residues" evidence="1">
    <location>
        <begin position="1128"/>
        <end position="1145"/>
    </location>
</feature>
<feature type="compositionally biased region" description="Basic residues" evidence="1">
    <location>
        <begin position="764"/>
        <end position="773"/>
    </location>
</feature>
<feature type="compositionally biased region" description="Low complexity" evidence="1">
    <location>
        <begin position="806"/>
        <end position="832"/>
    </location>
</feature>
<accession>A0A9P1D6M6</accession>
<feature type="compositionally biased region" description="Basic and acidic residues" evidence="1">
    <location>
        <begin position="833"/>
        <end position="845"/>
    </location>
</feature>
<reference evidence="2" key="1">
    <citation type="submission" date="2022-10" db="EMBL/GenBank/DDBJ databases">
        <authorList>
            <person name="Chen Y."/>
            <person name="Dougan E. K."/>
            <person name="Chan C."/>
            <person name="Rhodes N."/>
            <person name="Thang M."/>
        </authorList>
    </citation>
    <scope>NUCLEOTIDE SEQUENCE</scope>
</reference>
<proteinExistence type="predicted"/>